<evidence type="ECO:0008006" key="5">
    <source>
        <dbReference type="Google" id="ProtNLM"/>
    </source>
</evidence>
<evidence type="ECO:0000256" key="1">
    <source>
        <dbReference type="SAM" id="MobiDB-lite"/>
    </source>
</evidence>
<organism evidence="3 4">
    <name type="scientific">Apolygus lucorum</name>
    <name type="common">Small green plant bug</name>
    <name type="synonym">Lygocoris lucorum</name>
    <dbReference type="NCBI Taxonomy" id="248454"/>
    <lineage>
        <taxon>Eukaryota</taxon>
        <taxon>Metazoa</taxon>
        <taxon>Ecdysozoa</taxon>
        <taxon>Arthropoda</taxon>
        <taxon>Hexapoda</taxon>
        <taxon>Insecta</taxon>
        <taxon>Pterygota</taxon>
        <taxon>Neoptera</taxon>
        <taxon>Paraneoptera</taxon>
        <taxon>Hemiptera</taxon>
        <taxon>Heteroptera</taxon>
        <taxon>Panheteroptera</taxon>
        <taxon>Cimicomorpha</taxon>
        <taxon>Miridae</taxon>
        <taxon>Mirini</taxon>
        <taxon>Apolygus</taxon>
    </lineage>
</organism>
<accession>A0A8S9XN21</accession>
<dbReference type="AlphaFoldDB" id="A0A8S9XN21"/>
<feature type="region of interest" description="Disordered" evidence="1">
    <location>
        <begin position="56"/>
        <end position="111"/>
    </location>
</feature>
<feature type="compositionally biased region" description="Polar residues" evidence="1">
    <location>
        <begin position="80"/>
        <end position="92"/>
    </location>
</feature>
<evidence type="ECO:0000313" key="4">
    <source>
        <dbReference type="Proteomes" id="UP000466442"/>
    </source>
</evidence>
<feature type="chain" id="PRO_5035823568" description="Secreted protein" evidence="2">
    <location>
        <begin position="21"/>
        <end position="239"/>
    </location>
</feature>
<comment type="caution">
    <text evidence="3">The sequence shown here is derived from an EMBL/GenBank/DDBJ whole genome shotgun (WGS) entry which is preliminary data.</text>
</comment>
<proteinExistence type="predicted"/>
<gene>
    <name evidence="3" type="ORF">GE061_014728</name>
</gene>
<feature type="region of interest" description="Disordered" evidence="1">
    <location>
        <begin position="17"/>
        <end position="41"/>
    </location>
</feature>
<name>A0A8S9XN21_APOLU</name>
<dbReference type="EMBL" id="WIXP02000006">
    <property type="protein sequence ID" value="KAF6208985.1"/>
    <property type="molecule type" value="Genomic_DNA"/>
</dbReference>
<feature type="signal peptide" evidence="2">
    <location>
        <begin position="1"/>
        <end position="20"/>
    </location>
</feature>
<evidence type="ECO:0000256" key="2">
    <source>
        <dbReference type="SAM" id="SignalP"/>
    </source>
</evidence>
<evidence type="ECO:0000313" key="3">
    <source>
        <dbReference type="EMBL" id="KAF6208985.1"/>
    </source>
</evidence>
<keyword evidence="4" id="KW-1185">Reference proteome</keyword>
<sequence length="239" mass="26483">MKFLVLVCVLGAATCNPAGGGRPVQKSGRQRSAPSSIRDHQLSASTYASHEDFYDDVSNEAEHYHGEDDSSEYDSDGKTAYSNDKAGQNQWSGPVAQPPGYHSDGSPRPVEDLPEVVAERQKHLHLFSYGPHAGAVAAAHKVHNAVPGGFSSPWVPIIDSNPSIEDIRRNNLQRSPNQTSFRKYRRIEEPTPLRLPLFVVGKSLRGAFLQNHLILIHDLNNVRKPQTWPIIRGTCYKSR</sequence>
<protein>
    <recommendedName>
        <fullName evidence="5">Secreted protein</fullName>
    </recommendedName>
</protein>
<dbReference type="Proteomes" id="UP000466442">
    <property type="component" value="Unassembled WGS sequence"/>
</dbReference>
<keyword evidence="2" id="KW-0732">Signal</keyword>
<reference evidence="3" key="1">
    <citation type="journal article" date="2021" name="Mol. Ecol. Resour.">
        <title>Apolygus lucorum genome provides insights into omnivorousness and mesophyll feeding.</title>
        <authorList>
            <person name="Liu Y."/>
            <person name="Liu H."/>
            <person name="Wang H."/>
            <person name="Huang T."/>
            <person name="Liu B."/>
            <person name="Yang B."/>
            <person name="Yin L."/>
            <person name="Li B."/>
            <person name="Zhang Y."/>
            <person name="Zhang S."/>
            <person name="Jiang F."/>
            <person name="Zhang X."/>
            <person name="Ren Y."/>
            <person name="Wang B."/>
            <person name="Wang S."/>
            <person name="Lu Y."/>
            <person name="Wu K."/>
            <person name="Fan W."/>
            <person name="Wang G."/>
        </authorList>
    </citation>
    <scope>NUCLEOTIDE SEQUENCE</scope>
    <source>
        <strain evidence="3">12Hb</strain>
    </source>
</reference>